<organism evidence="2 3">
    <name type="scientific">Litchfieldia salsa</name>
    <dbReference type="NCBI Taxonomy" id="930152"/>
    <lineage>
        <taxon>Bacteria</taxon>
        <taxon>Bacillati</taxon>
        <taxon>Bacillota</taxon>
        <taxon>Bacilli</taxon>
        <taxon>Bacillales</taxon>
        <taxon>Bacillaceae</taxon>
        <taxon>Litchfieldia</taxon>
    </lineage>
</organism>
<dbReference type="AlphaFoldDB" id="A0A1H0WT22"/>
<dbReference type="InterPro" id="IPR001387">
    <property type="entry name" value="Cro/C1-type_HTH"/>
</dbReference>
<dbReference type="CDD" id="cd00093">
    <property type="entry name" value="HTH_XRE"/>
    <property type="match status" value="1"/>
</dbReference>
<dbReference type="SUPFAM" id="SSF47413">
    <property type="entry name" value="lambda repressor-like DNA-binding domains"/>
    <property type="match status" value="1"/>
</dbReference>
<dbReference type="RefSeq" id="WP_090858806.1">
    <property type="nucleotide sequence ID" value="NZ_FNJU01000015.1"/>
</dbReference>
<proteinExistence type="predicted"/>
<dbReference type="OrthoDB" id="2896385at2"/>
<dbReference type="EMBL" id="FNJU01000015">
    <property type="protein sequence ID" value="SDP93847.1"/>
    <property type="molecule type" value="Genomic_DNA"/>
</dbReference>
<dbReference type="Proteomes" id="UP000199159">
    <property type="component" value="Unassembled WGS sequence"/>
</dbReference>
<reference evidence="3" key="1">
    <citation type="submission" date="2016-10" db="EMBL/GenBank/DDBJ databases">
        <authorList>
            <person name="Varghese N."/>
            <person name="Submissions S."/>
        </authorList>
    </citation>
    <scope>NUCLEOTIDE SEQUENCE [LARGE SCALE GENOMIC DNA]</scope>
    <source>
        <strain evidence="3">IBRC-M10078</strain>
    </source>
</reference>
<dbReference type="STRING" id="930152.SAMN05216565_11550"/>
<evidence type="ECO:0000259" key="1">
    <source>
        <dbReference type="PROSITE" id="PS50943"/>
    </source>
</evidence>
<protein>
    <submittedName>
        <fullName evidence="2">Helix-turn-helix</fullName>
    </submittedName>
</protein>
<evidence type="ECO:0000313" key="3">
    <source>
        <dbReference type="Proteomes" id="UP000199159"/>
    </source>
</evidence>
<sequence length="78" mass="9022">MNNEIIKSIRKKYNMTQREFAKVLNCSFALIALVEVGKRRVTENLENKVKSTFQIDDKQLEAITLSIKESSKGIQNYL</sequence>
<dbReference type="PROSITE" id="PS50943">
    <property type="entry name" value="HTH_CROC1"/>
    <property type="match status" value="1"/>
</dbReference>
<feature type="domain" description="HTH cro/C1-type" evidence="1">
    <location>
        <begin position="6"/>
        <end position="60"/>
    </location>
</feature>
<dbReference type="InterPro" id="IPR010982">
    <property type="entry name" value="Lambda_DNA-bd_dom_sf"/>
</dbReference>
<keyword evidence="3" id="KW-1185">Reference proteome</keyword>
<dbReference type="Pfam" id="PF01381">
    <property type="entry name" value="HTH_3"/>
    <property type="match status" value="1"/>
</dbReference>
<evidence type="ECO:0000313" key="2">
    <source>
        <dbReference type="EMBL" id="SDP93847.1"/>
    </source>
</evidence>
<dbReference type="Gene3D" id="1.10.260.40">
    <property type="entry name" value="lambda repressor-like DNA-binding domains"/>
    <property type="match status" value="1"/>
</dbReference>
<accession>A0A1H0WT22</accession>
<name>A0A1H0WT22_9BACI</name>
<dbReference type="GO" id="GO:0003677">
    <property type="term" value="F:DNA binding"/>
    <property type="evidence" value="ECO:0007669"/>
    <property type="project" value="InterPro"/>
</dbReference>
<gene>
    <name evidence="2" type="ORF">SAMN05216565_11550</name>
</gene>